<feature type="transmembrane region" description="Helical" evidence="2">
    <location>
        <begin position="109"/>
        <end position="130"/>
    </location>
</feature>
<feature type="transmembrane region" description="Helical" evidence="2">
    <location>
        <begin position="7"/>
        <end position="28"/>
    </location>
</feature>
<dbReference type="Gene3D" id="1.20.1250.20">
    <property type="entry name" value="MFS general substrate transporter like domains"/>
    <property type="match status" value="1"/>
</dbReference>
<keyword evidence="2" id="KW-1133">Transmembrane helix</keyword>
<accession>A0ABU1IPS0</accession>
<keyword evidence="2" id="KW-0472">Membrane</keyword>
<dbReference type="SUPFAM" id="SSF103473">
    <property type="entry name" value="MFS general substrate transporter"/>
    <property type="match status" value="1"/>
</dbReference>
<evidence type="ECO:0000313" key="3">
    <source>
        <dbReference type="EMBL" id="MDR6226733.1"/>
    </source>
</evidence>
<reference evidence="3 4" key="1">
    <citation type="submission" date="2023-07" db="EMBL/GenBank/DDBJ databases">
        <title>Genomic Encyclopedia of Type Strains, Phase IV (KMG-IV): sequencing the most valuable type-strain genomes for metagenomic binning, comparative biology and taxonomic classification.</title>
        <authorList>
            <person name="Goeker M."/>
        </authorList>
    </citation>
    <scope>NUCLEOTIDE SEQUENCE [LARGE SCALE GENOMIC DNA]</scope>
    <source>
        <strain evidence="3 4">DSM 45903</strain>
    </source>
</reference>
<keyword evidence="4" id="KW-1185">Reference proteome</keyword>
<dbReference type="Proteomes" id="UP001185012">
    <property type="component" value="Unassembled WGS sequence"/>
</dbReference>
<organism evidence="3 4">
    <name type="scientific">Desmospora profundinema</name>
    <dbReference type="NCBI Taxonomy" id="1571184"/>
    <lineage>
        <taxon>Bacteria</taxon>
        <taxon>Bacillati</taxon>
        <taxon>Bacillota</taxon>
        <taxon>Bacilli</taxon>
        <taxon>Bacillales</taxon>
        <taxon>Thermoactinomycetaceae</taxon>
        <taxon>Desmospora</taxon>
    </lineage>
</organism>
<dbReference type="Pfam" id="PF07690">
    <property type="entry name" value="MFS_1"/>
    <property type="match status" value="1"/>
</dbReference>
<protein>
    <recommendedName>
        <fullName evidence="5">Major facilitator superfamily (MFS) profile domain-containing protein</fullName>
    </recommendedName>
</protein>
<evidence type="ECO:0008006" key="5">
    <source>
        <dbReference type="Google" id="ProtNLM"/>
    </source>
</evidence>
<gene>
    <name evidence="3" type="ORF">JOE21_002743</name>
</gene>
<evidence type="ECO:0000313" key="4">
    <source>
        <dbReference type="Proteomes" id="UP001185012"/>
    </source>
</evidence>
<feature type="transmembrane region" description="Helical" evidence="2">
    <location>
        <begin position="34"/>
        <end position="54"/>
    </location>
</feature>
<comment type="subcellular location">
    <subcellularLocation>
        <location evidence="1">Cell membrane</location>
        <topology evidence="1">Multi-pass membrane protein</topology>
    </subcellularLocation>
</comment>
<evidence type="ECO:0000256" key="1">
    <source>
        <dbReference type="ARBA" id="ARBA00004651"/>
    </source>
</evidence>
<dbReference type="InterPro" id="IPR036259">
    <property type="entry name" value="MFS_trans_sf"/>
</dbReference>
<proteinExistence type="predicted"/>
<dbReference type="EMBL" id="JAVDQG010000006">
    <property type="protein sequence ID" value="MDR6226733.1"/>
    <property type="molecule type" value="Genomic_DNA"/>
</dbReference>
<dbReference type="InterPro" id="IPR011701">
    <property type="entry name" value="MFS"/>
</dbReference>
<comment type="caution">
    <text evidence="3">The sequence shown here is derived from an EMBL/GenBank/DDBJ whole genome shotgun (WGS) entry which is preliminary data.</text>
</comment>
<name>A0ABU1IPS0_9BACL</name>
<feature type="transmembrane region" description="Helical" evidence="2">
    <location>
        <begin position="66"/>
        <end position="89"/>
    </location>
</feature>
<sequence length="148" mass="16079">MGRRKPLLVTAGILSFAGWFGLAFLPWSPGWSGILLYLLVGVSAAQMVVGFAAVKEFVPLRITGSALALVNAGVFLAVAVIQPLFGVLLDVAWDGTVVNGVPVYSLEDYRWGLLFSCLISFTGFLACFWVRETYCRNRPIESQSGARM</sequence>
<keyword evidence="2" id="KW-0812">Transmembrane</keyword>
<evidence type="ECO:0000256" key="2">
    <source>
        <dbReference type="SAM" id="Phobius"/>
    </source>
</evidence>